<feature type="domain" description="Calcineurin-like phosphoesterase" evidence="1">
    <location>
        <begin position="15"/>
        <end position="95"/>
    </location>
</feature>
<dbReference type="InterPro" id="IPR029052">
    <property type="entry name" value="Metallo-depent_PP-like"/>
</dbReference>
<dbReference type="EMBL" id="DPVV01000186">
    <property type="protein sequence ID" value="HCL01847.1"/>
    <property type="molecule type" value="Genomic_DNA"/>
</dbReference>
<organism evidence="2 3">
    <name type="scientific">Lachnoclostridium phytofermentans</name>
    <dbReference type="NCBI Taxonomy" id="66219"/>
    <lineage>
        <taxon>Bacteria</taxon>
        <taxon>Bacillati</taxon>
        <taxon>Bacillota</taxon>
        <taxon>Clostridia</taxon>
        <taxon>Lachnospirales</taxon>
        <taxon>Lachnospiraceae</taxon>
    </lineage>
</organism>
<dbReference type="InterPro" id="IPR050126">
    <property type="entry name" value="Ap4A_hydrolase"/>
</dbReference>
<proteinExistence type="predicted"/>
<dbReference type="PANTHER" id="PTHR42850">
    <property type="entry name" value="METALLOPHOSPHOESTERASE"/>
    <property type="match status" value="1"/>
</dbReference>
<accession>A0A3D2X558</accession>
<dbReference type="GO" id="GO:0016791">
    <property type="term" value="F:phosphatase activity"/>
    <property type="evidence" value="ECO:0007669"/>
    <property type="project" value="TreeGrafter"/>
</dbReference>
<dbReference type="AlphaFoldDB" id="A0A3D2X558"/>
<dbReference type="Pfam" id="PF00149">
    <property type="entry name" value="Metallophos"/>
    <property type="match status" value="1"/>
</dbReference>
<dbReference type="Gene3D" id="3.60.21.10">
    <property type="match status" value="1"/>
</dbReference>
<dbReference type="Proteomes" id="UP000262969">
    <property type="component" value="Unassembled WGS sequence"/>
</dbReference>
<dbReference type="GO" id="GO:0110154">
    <property type="term" value="P:RNA decapping"/>
    <property type="evidence" value="ECO:0007669"/>
    <property type="project" value="TreeGrafter"/>
</dbReference>
<dbReference type="GO" id="GO:0008803">
    <property type="term" value="F:bis(5'-nucleosyl)-tetraphosphatase (symmetrical) activity"/>
    <property type="evidence" value="ECO:0007669"/>
    <property type="project" value="TreeGrafter"/>
</dbReference>
<dbReference type="PANTHER" id="PTHR42850:SF4">
    <property type="entry name" value="ZINC-DEPENDENT ENDOPOLYPHOSPHATASE"/>
    <property type="match status" value="1"/>
</dbReference>
<name>A0A3D2X558_9FIRM</name>
<comment type="caution">
    <text evidence="2">The sequence shown here is derived from an EMBL/GenBank/DDBJ whole genome shotgun (WGS) entry which is preliminary data.</text>
</comment>
<evidence type="ECO:0000313" key="3">
    <source>
        <dbReference type="Proteomes" id="UP000262969"/>
    </source>
</evidence>
<dbReference type="SUPFAM" id="SSF56300">
    <property type="entry name" value="Metallo-dependent phosphatases"/>
    <property type="match status" value="1"/>
</dbReference>
<protein>
    <submittedName>
        <fullName evidence="2">Metallophosphoesterase</fullName>
    </submittedName>
</protein>
<dbReference type="InterPro" id="IPR004843">
    <property type="entry name" value="Calcineurin-like_PHP"/>
</dbReference>
<evidence type="ECO:0000313" key="2">
    <source>
        <dbReference type="EMBL" id="HCL01847.1"/>
    </source>
</evidence>
<sequence>MAVKVERPNEKLGQRVIVISDIHADLKAFLMLLKKINFSEQDILILLGDMVEKGESSLALLHYVMELKKTHTVYAVCGNCDAIAMEVLKDTKNEELLKYILLRKQTLIGEMCREAGIELNRGTDMAKAKKVLREVYQEEINFIFELPHIIEMGQYVFAHAAVYPNRMEEMKPSQAMKADDFMNQGYCFEKYHVVGHWPTSLYCKEIPNCNPRIDKENKIISIDGGNVLKRDGQLNALIIPDLTKEEVNFTYVDQLRKAKVLNTQEAGEKSFCIPWTDSLVELLRTEKDFTYCEHISSGNKMWIPNSYLCEERDGWHTEDISNYQIPLTYGDIVSVTEETSRGYLVKKNGIIGWYYGMLEFLSEGDVSNYSTYGMIIREG</sequence>
<gene>
    <name evidence="2" type="ORF">DHW61_05430</name>
</gene>
<evidence type="ECO:0000259" key="1">
    <source>
        <dbReference type="Pfam" id="PF00149"/>
    </source>
</evidence>
<reference evidence="2 3" key="1">
    <citation type="journal article" date="2018" name="Nat. Biotechnol.">
        <title>A standardized bacterial taxonomy based on genome phylogeny substantially revises the tree of life.</title>
        <authorList>
            <person name="Parks D.H."/>
            <person name="Chuvochina M."/>
            <person name="Waite D.W."/>
            <person name="Rinke C."/>
            <person name="Skarshewski A."/>
            <person name="Chaumeil P.A."/>
            <person name="Hugenholtz P."/>
        </authorList>
    </citation>
    <scope>NUCLEOTIDE SEQUENCE [LARGE SCALE GENOMIC DNA]</scope>
    <source>
        <strain evidence="2">UBA11728</strain>
    </source>
</reference>
<dbReference type="GO" id="GO:0005737">
    <property type="term" value="C:cytoplasm"/>
    <property type="evidence" value="ECO:0007669"/>
    <property type="project" value="TreeGrafter"/>
</dbReference>